<dbReference type="AlphaFoldDB" id="A0A139KS58"/>
<dbReference type="InterPro" id="IPR016187">
    <property type="entry name" value="CTDL_fold"/>
</dbReference>
<gene>
    <name evidence="4" type="ORF">F3B53_14915</name>
    <name evidence="3" type="ORF">F3B98_23350</name>
    <name evidence="5" type="ORF">PO240_14455</name>
    <name evidence="6" type="ORF">PO382_11355</name>
</gene>
<evidence type="ECO:0000313" key="6">
    <source>
        <dbReference type="EMBL" id="MDC2742821.1"/>
    </source>
</evidence>
<dbReference type="Proteomes" id="UP000435985">
    <property type="component" value="Unassembled WGS sequence"/>
</dbReference>
<name>A0A139KS58_BACOV</name>
<dbReference type="PANTHER" id="PTHR23150">
    <property type="entry name" value="SULFATASE MODIFYING FACTOR 1, 2"/>
    <property type="match status" value="1"/>
</dbReference>
<dbReference type="CDD" id="cd15482">
    <property type="entry name" value="Sialidase_non-viral"/>
    <property type="match status" value="1"/>
</dbReference>
<dbReference type="InterPro" id="IPR005532">
    <property type="entry name" value="SUMF_dom"/>
</dbReference>
<dbReference type="STRING" id="28116.Bovatus_04939"/>
<evidence type="ECO:0000313" key="7">
    <source>
        <dbReference type="Proteomes" id="UP000375690"/>
    </source>
</evidence>
<dbReference type="InterPro" id="IPR042095">
    <property type="entry name" value="SUMF_sf"/>
</dbReference>
<dbReference type="EMBL" id="JAQNWR010000009">
    <property type="protein sequence ID" value="MDC2409077.1"/>
    <property type="molecule type" value="Genomic_DNA"/>
</dbReference>
<dbReference type="Proteomes" id="UP000375690">
    <property type="component" value="Unassembled WGS sequence"/>
</dbReference>
<evidence type="ECO:0000313" key="5">
    <source>
        <dbReference type="EMBL" id="MDC2409077.1"/>
    </source>
</evidence>
<feature type="domain" description="Sulfatase-modifying factor enzyme-like" evidence="1">
    <location>
        <begin position="28"/>
        <end position="248"/>
    </location>
</feature>
<dbReference type="SUPFAM" id="SSF56436">
    <property type="entry name" value="C-type lectin-like"/>
    <property type="match status" value="1"/>
</dbReference>
<dbReference type="EMBL" id="VWFC01000017">
    <property type="protein sequence ID" value="KAB1325356.1"/>
    <property type="molecule type" value="Genomic_DNA"/>
</dbReference>
<reference evidence="5" key="2">
    <citation type="submission" date="2022-10" db="EMBL/GenBank/DDBJ databases">
        <title>Human gut microbiome strain richness.</title>
        <authorList>
            <person name="Chen-Liaw A."/>
        </authorList>
    </citation>
    <scope>NUCLEOTIDE SEQUENCE</scope>
    <source>
        <strain evidence="6">BSD2780120875st1_E1_BSD2780120875_150330</strain>
        <strain evidence="5">F7_m1001271B151109d0_201107</strain>
    </source>
</reference>
<dbReference type="GO" id="GO:0120147">
    <property type="term" value="F:formylglycine-generating oxidase activity"/>
    <property type="evidence" value="ECO:0007669"/>
    <property type="project" value="TreeGrafter"/>
</dbReference>
<sequence length="663" mass="73666">MKNKFFLLAITFCLPIHSQGVSKSFIPMAEIPAGSFYMGSDGLGEDFDEAPIHQVIISRPFRMGITEITNAQYESFRPEHRALRGKNGVSLEDDEAVVNVSYSDAVAFCEWLSRKEGKNYRLPTEAEWEYACRAGTYTLFSTGDGLPAVYHRNQKVVRDFDPVSLKVAQTPPNTFGLYDMHGNVEEWCLDWYAPYSAEKQKDPAGPLTGEFRVTRGGSHHTPEKYLRSANRLAMLPEDKHSQTGFRIVEADTRLNVSGTSAPVPFNQKSVENTSIKWKKVSAITPMFLPPIPFVVRPVCDSNTPFYLHNHQPAVTWCDNGDLLAIWFSANEENGRGMVVLGSRLRAGHTDWDVASLFFKVPDRNMTGSALLNDGKGKLYHINGVEASGDWQNLAMVLRTSTDNGASWSTPKLIAPEHTKRHQVIAGTIRTREGWLVQACDAGPGSHDGAAVQISKDGGKTWCDPWDGAPLPDFKEGGTGSTIAGIHAGIVQLGNGSLMAMGRGNSIRNKEGKLRMPMSISDDMGKTWKYVASELPPIDGGQRLVLMRLNEGPLLLVSFTDHPQRTPLEERGLEFKDKNGNVKKGYGMYAALSYDEGKTWPVRKLLTDGEYRFLNGGAWTGYFEMDENHAEPRGYLAGTQTPDNVVHILSSRLHYRFNLAWLEK</sequence>
<dbReference type="InterPro" id="IPR051043">
    <property type="entry name" value="Sulfatase_Mod_Factor_Kinase"/>
</dbReference>
<dbReference type="Pfam" id="PF13088">
    <property type="entry name" value="BNR_2"/>
    <property type="match status" value="1"/>
</dbReference>
<feature type="domain" description="Sialidase" evidence="2">
    <location>
        <begin position="320"/>
        <end position="609"/>
    </location>
</feature>
<evidence type="ECO:0000313" key="4">
    <source>
        <dbReference type="EMBL" id="KAB1325356.1"/>
    </source>
</evidence>
<dbReference type="Proteomes" id="UP001219389">
    <property type="component" value="Unassembled WGS sequence"/>
</dbReference>
<evidence type="ECO:0000259" key="1">
    <source>
        <dbReference type="Pfam" id="PF03781"/>
    </source>
</evidence>
<dbReference type="SUPFAM" id="SSF50939">
    <property type="entry name" value="Sialidases"/>
    <property type="match status" value="1"/>
</dbReference>
<organism evidence="3 8">
    <name type="scientific">Bacteroides ovatus</name>
    <dbReference type="NCBI Taxonomy" id="28116"/>
    <lineage>
        <taxon>Bacteria</taxon>
        <taxon>Pseudomonadati</taxon>
        <taxon>Bacteroidota</taxon>
        <taxon>Bacteroidia</taxon>
        <taxon>Bacteroidales</taxon>
        <taxon>Bacteroidaceae</taxon>
        <taxon>Bacteroides</taxon>
    </lineage>
</organism>
<reference evidence="7 8" key="1">
    <citation type="journal article" date="2019" name="Nat. Med.">
        <title>A library of human gut bacterial isolates paired with longitudinal multiomics data enables mechanistic microbiome research.</title>
        <authorList>
            <person name="Poyet M."/>
            <person name="Groussin M."/>
            <person name="Gibbons S.M."/>
            <person name="Avila-Pacheco J."/>
            <person name="Jiang X."/>
            <person name="Kearney S.M."/>
            <person name="Perrotta A.R."/>
            <person name="Berdy B."/>
            <person name="Zhao S."/>
            <person name="Lieberman T.D."/>
            <person name="Swanson P.K."/>
            <person name="Smith M."/>
            <person name="Roesemann S."/>
            <person name="Alexander J.E."/>
            <person name="Rich S.A."/>
            <person name="Livny J."/>
            <person name="Vlamakis H."/>
            <person name="Clish C."/>
            <person name="Bullock K."/>
            <person name="Deik A."/>
            <person name="Scott J."/>
            <person name="Pierce K.A."/>
            <person name="Xavier R.J."/>
            <person name="Alm E.J."/>
        </authorList>
    </citation>
    <scope>NUCLEOTIDE SEQUENCE [LARGE SCALE GENOMIC DNA]</scope>
    <source>
        <strain evidence="3 8">BIOML-A14</strain>
        <strain evidence="4 7">BIOML-A2</strain>
    </source>
</reference>
<evidence type="ECO:0000259" key="2">
    <source>
        <dbReference type="Pfam" id="PF13088"/>
    </source>
</evidence>
<dbReference type="Pfam" id="PF03781">
    <property type="entry name" value="FGE-sulfatase"/>
    <property type="match status" value="1"/>
</dbReference>
<dbReference type="Gene3D" id="3.90.1580.10">
    <property type="entry name" value="paralog of FGE (formylglycine-generating enzyme)"/>
    <property type="match status" value="1"/>
</dbReference>
<accession>A0A139KS58</accession>
<dbReference type="InterPro" id="IPR036278">
    <property type="entry name" value="Sialidase_sf"/>
</dbReference>
<dbReference type="Gene3D" id="2.120.10.10">
    <property type="match status" value="1"/>
</dbReference>
<dbReference type="EMBL" id="VWFO01000044">
    <property type="protein sequence ID" value="KAA4661329.1"/>
    <property type="molecule type" value="Genomic_DNA"/>
</dbReference>
<evidence type="ECO:0000313" key="8">
    <source>
        <dbReference type="Proteomes" id="UP000435985"/>
    </source>
</evidence>
<dbReference type="EMBL" id="JAQNZF010000012">
    <property type="protein sequence ID" value="MDC2742821.1"/>
    <property type="molecule type" value="Genomic_DNA"/>
</dbReference>
<dbReference type="InterPro" id="IPR011040">
    <property type="entry name" value="Sialidase"/>
</dbReference>
<dbReference type="Proteomes" id="UP001214017">
    <property type="component" value="Unassembled WGS sequence"/>
</dbReference>
<dbReference type="RefSeq" id="WP_004319714.1">
    <property type="nucleotide sequence ID" value="NZ_BAABYJ010000001.1"/>
</dbReference>
<evidence type="ECO:0000313" key="3">
    <source>
        <dbReference type="EMBL" id="KAA4661329.1"/>
    </source>
</evidence>
<comment type="caution">
    <text evidence="3">The sequence shown here is derived from an EMBL/GenBank/DDBJ whole genome shotgun (WGS) entry which is preliminary data.</text>
</comment>
<protein>
    <submittedName>
        <fullName evidence="3">SUMF1/EgtB/PvdO family nonheme iron enzyme</fullName>
    </submittedName>
</protein>
<proteinExistence type="predicted"/>
<dbReference type="PANTHER" id="PTHR23150:SF19">
    <property type="entry name" value="FORMYLGLYCINE-GENERATING ENZYME"/>
    <property type="match status" value="1"/>
</dbReference>